<reference evidence="2" key="1">
    <citation type="submission" date="2022-08" db="EMBL/GenBank/DDBJ databases">
        <title>A Global Phylogenomic Analysis of the Shiitake Genus Lentinula.</title>
        <authorList>
            <consortium name="DOE Joint Genome Institute"/>
            <person name="Sierra-Patev S."/>
            <person name="Min B."/>
            <person name="Naranjo-Ortiz M."/>
            <person name="Looney B."/>
            <person name="Konkel Z."/>
            <person name="Slot J.C."/>
            <person name="Sakamoto Y."/>
            <person name="Steenwyk J.L."/>
            <person name="Rokas A."/>
            <person name="Carro J."/>
            <person name="Camarero S."/>
            <person name="Ferreira P."/>
            <person name="Molpeceres G."/>
            <person name="Ruiz-Duenas F.J."/>
            <person name="Serrano A."/>
            <person name="Henrissat B."/>
            <person name="Drula E."/>
            <person name="Hughes K.W."/>
            <person name="Mata J.L."/>
            <person name="Ishikawa N.K."/>
            <person name="Vargas-Isla R."/>
            <person name="Ushijima S."/>
            <person name="Smith C.A."/>
            <person name="Ahrendt S."/>
            <person name="Andreopoulos W."/>
            <person name="He G."/>
            <person name="Labutti K."/>
            <person name="Lipzen A."/>
            <person name="Ng V."/>
            <person name="Riley R."/>
            <person name="Sandor L."/>
            <person name="Barry K."/>
            <person name="Martinez A.T."/>
            <person name="Xiao Y."/>
            <person name="Gibbons J.G."/>
            <person name="Terashima K."/>
            <person name="Grigoriev I.V."/>
            <person name="Hibbett D.S."/>
        </authorList>
    </citation>
    <scope>NUCLEOTIDE SEQUENCE</scope>
    <source>
        <strain evidence="2">JLM2183</strain>
    </source>
</reference>
<accession>A0A9W9DFJ7</accession>
<sequence length="205" mass="23054">MLFSQAACVMVLGLFSLVSAMPLSTHADIVARAPQQTTPSFSIPLVLQSKLKFFTSKAFPSTAKTIPWKMKKEKPEYPFEISFHPETPSSVPDEGIKQQVATFTKGWMKQEFEPGKVNPVISFDNDYSGDLSSPIINFKFQDLTYQAFYCAAMEVVGRHKGYVMVRGAREPVPAPYYEQDDCSTVYPRLVKKFPSAKPYRVSLES</sequence>
<gene>
    <name evidence="2" type="ORF">J3R30DRAFT_2091434</name>
</gene>
<organism evidence="2 3">
    <name type="scientific">Lentinula aciculospora</name>
    <dbReference type="NCBI Taxonomy" id="153920"/>
    <lineage>
        <taxon>Eukaryota</taxon>
        <taxon>Fungi</taxon>
        <taxon>Dikarya</taxon>
        <taxon>Basidiomycota</taxon>
        <taxon>Agaricomycotina</taxon>
        <taxon>Agaricomycetes</taxon>
        <taxon>Agaricomycetidae</taxon>
        <taxon>Agaricales</taxon>
        <taxon>Marasmiineae</taxon>
        <taxon>Omphalotaceae</taxon>
        <taxon>Lentinula</taxon>
    </lineage>
</organism>
<feature type="signal peptide" evidence="1">
    <location>
        <begin position="1"/>
        <end position="20"/>
    </location>
</feature>
<keyword evidence="3" id="KW-1185">Reference proteome</keyword>
<dbReference type="EMBL" id="JAOTPV010000049">
    <property type="protein sequence ID" value="KAJ4467069.1"/>
    <property type="molecule type" value="Genomic_DNA"/>
</dbReference>
<evidence type="ECO:0000313" key="2">
    <source>
        <dbReference type="EMBL" id="KAJ4467069.1"/>
    </source>
</evidence>
<evidence type="ECO:0000256" key="1">
    <source>
        <dbReference type="SAM" id="SignalP"/>
    </source>
</evidence>
<protein>
    <submittedName>
        <fullName evidence="2">Uncharacterized protein</fullName>
    </submittedName>
</protein>
<evidence type="ECO:0000313" key="3">
    <source>
        <dbReference type="Proteomes" id="UP001150266"/>
    </source>
</evidence>
<proteinExistence type="predicted"/>
<name>A0A9W9DFJ7_9AGAR</name>
<dbReference type="Proteomes" id="UP001150266">
    <property type="component" value="Unassembled WGS sequence"/>
</dbReference>
<keyword evidence="1" id="KW-0732">Signal</keyword>
<dbReference type="AlphaFoldDB" id="A0A9W9DFJ7"/>
<comment type="caution">
    <text evidence="2">The sequence shown here is derived from an EMBL/GenBank/DDBJ whole genome shotgun (WGS) entry which is preliminary data.</text>
</comment>
<feature type="chain" id="PRO_5040937358" evidence="1">
    <location>
        <begin position="21"/>
        <end position="205"/>
    </location>
</feature>